<accession>A0A7T4DIQ7</accession>
<evidence type="ECO:0000313" key="3">
    <source>
        <dbReference type="Proteomes" id="UP000595374"/>
    </source>
</evidence>
<evidence type="ECO:0000256" key="1">
    <source>
        <dbReference type="SAM" id="Phobius"/>
    </source>
</evidence>
<reference evidence="2 3" key="1">
    <citation type="submission" date="2020-12" db="EMBL/GenBank/DDBJ databases">
        <title>FDA dAtabase for Regulatory Grade micrObial Sequences (FDA-ARGOS): Supporting development and validation of Infectious Disease Dx tests.</title>
        <authorList>
            <person name="Sproer C."/>
            <person name="Gronow S."/>
            <person name="Severitt S."/>
            <person name="Schroder I."/>
            <person name="Tallon L."/>
            <person name="Sadzewicz L."/>
            <person name="Zhao X."/>
            <person name="Boylan J."/>
            <person name="Ott S."/>
            <person name="Bowen H."/>
            <person name="Vavikolanu K."/>
            <person name="Mehta A."/>
            <person name="Aluvathingal J."/>
            <person name="Nadendla S."/>
            <person name="Lowell S."/>
            <person name="Myers T."/>
            <person name="Yan Y."/>
            <person name="Sichtig H."/>
        </authorList>
    </citation>
    <scope>NUCLEOTIDE SEQUENCE [LARGE SCALE GENOMIC DNA]</scope>
    <source>
        <strain evidence="2 3">FDAARGOS_990</strain>
    </source>
</reference>
<keyword evidence="1" id="KW-1133">Transmembrane helix</keyword>
<protein>
    <submittedName>
        <fullName evidence="2">Uncharacterized protein</fullName>
    </submittedName>
</protein>
<sequence length="136" mass="14792">MIAFSPVAVIARRRLVRGIAIAVGSGLAALIVGAFVCGRVISSFTVQDVIFDNVPSKVHCDEVPSRRVAERAAAEFPAIDDADVHVVDRCGGAIIEVQYGGATTRERIEDVLDETGRWDRESGWWWESVPVQLSNV</sequence>
<name>A0A7T4DIQ7_9MICO</name>
<keyword evidence="1" id="KW-0472">Membrane</keyword>
<organism evidence="2 3">
    <name type="scientific">Brevibacterium casei</name>
    <dbReference type="NCBI Taxonomy" id="33889"/>
    <lineage>
        <taxon>Bacteria</taxon>
        <taxon>Bacillati</taxon>
        <taxon>Actinomycetota</taxon>
        <taxon>Actinomycetes</taxon>
        <taxon>Micrococcales</taxon>
        <taxon>Brevibacteriaceae</taxon>
        <taxon>Brevibacterium</taxon>
    </lineage>
</organism>
<feature type="transmembrane region" description="Helical" evidence="1">
    <location>
        <begin position="15"/>
        <end position="36"/>
    </location>
</feature>
<dbReference type="Proteomes" id="UP000595374">
    <property type="component" value="Chromosome"/>
</dbReference>
<keyword evidence="1" id="KW-0812">Transmembrane</keyword>
<evidence type="ECO:0000313" key="2">
    <source>
        <dbReference type="EMBL" id="QQB14585.1"/>
    </source>
</evidence>
<dbReference type="RefSeq" id="WP_198499643.1">
    <property type="nucleotide sequence ID" value="NZ_CP065989.1"/>
</dbReference>
<proteinExistence type="predicted"/>
<dbReference type="AlphaFoldDB" id="A0A7T4DIQ7"/>
<gene>
    <name evidence="2" type="ORF">I6H47_00860</name>
</gene>
<dbReference type="EMBL" id="CP065989">
    <property type="protein sequence ID" value="QQB14585.1"/>
    <property type="molecule type" value="Genomic_DNA"/>
</dbReference>